<comment type="caution">
    <text evidence="2">The sequence shown here is derived from an EMBL/GenBank/DDBJ whole genome shotgun (WGS) entry which is preliminary data.</text>
</comment>
<evidence type="ECO:0000313" key="3">
    <source>
        <dbReference type="Proteomes" id="UP000289703"/>
    </source>
</evidence>
<feature type="transmembrane region" description="Helical" evidence="1">
    <location>
        <begin position="141"/>
        <end position="164"/>
    </location>
</feature>
<keyword evidence="1" id="KW-1133">Transmembrane helix</keyword>
<proteinExistence type="predicted"/>
<keyword evidence="1" id="KW-0812">Transmembrane</keyword>
<dbReference type="RefSeq" id="WP_129252215.1">
    <property type="nucleotide sequence ID" value="NZ_SAXA01000001.1"/>
</dbReference>
<dbReference type="OrthoDB" id="1116525at2"/>
<keyword evidence="3" id="KW-1185">Reference proteome</keyword>
<evidence type="ECO:0000256" key="1">
    <source>
        <dbReference type="SAM" id="Phobius"/>
    </source>
</evidence>
<reference evidence="2 3" key="1">
    <citation type="submission" date="2019-01" db="EMBL/GenBank/DDBJ databases">
        <title>Ancylomarina salipaludis sp. nov., isolated from a salt marsh.</title>
        <authorList>
            <person name="Yoon J.-H."/>
        </authorList>
    </citation>
    <scope>NUCLEOTIDE SEQUENCE [LARGE SCALE GENOMIC DNA]</scope>
    <source>
        <strain evidence="2 3">SHSM-M15</strain>
    </source>
</reference>
<protein>
    <submittedName>
        <fullName evidence="2">DUF2975 domain-containing protein</fullName>
    </submittedName>
</protein>
<evidence type="ECO:0000313" key="2">
    <source>
        <dbReference type="EMBL" id="RXQ97578.1"/>
    </source>
</evidence>
<dbReference type="EMBL" id="SAXA01000001">
    <property type="protein sequence ID" value="RXQ97578.1"/>
    <property type="molecule type" value="Genomic_DNA"/>
</dbReference>
<dbReference type="Proteomes" id="UP000289703">
    <property type="component" value="Unassembled WGS sequence"/>
</dbReference>
<gene>
    <name evidence="2" type="ORF">EO244_01430</name>
</gene>
<feature type="transmembrane region" description="Helical" evidence="1">
    <location>
        <begin position="176"/>
        <end position="196"/>
    </location>
</feature>
<keyword evidence="1" id="KW-0472">Membrane</keyword>
<dbReference type="InterPro" id="IPR021354">
    <property type="entry name" value="DUF2975"/>
</dbReference>
<accession>A0A4Q1JQS1</accession>
<dbReference type="AlphaFoldDB" id="A0A4Q1JQS1"/>
<name>A0A4Q1JQS1_9BACT</name>
<dbReference type="Pfam" id="PF11188">
    <property type="entry name" value="DUF2975"/>
    <property type="match status" value="1"/>
</dbReference>
<feature type="transmembrane region" description="Helical" evidence="1">
    <location>
        <begin position="14"/>
        <end position="39"/>
    </location>
</feature>
<sequence length="213" mass="24617">MKNNFRIINFLRKLFYFLFILITLKLAAGVCVNIVTLFFPSFPITAGDIHFYGEAYLKPEVSYKLLGGDFFTGQSDIALRMKGIESENLFYRIFRLIDFLIVNLLVYFSLKNVSRLFTDLSNNHQTDAFFSWDNYRIIKRIAFLLFGLWTYALINGLLFSFLFVNDVVVQGMNVSFHPSLGNIPGFVTVLIVLVFAEIYRSGIDLKEEAEYTI</sequence>
<feature type="transmembrane region" description="Helical" evidence="1">
    <location>
        <begin position="89"/>
        <end position="110"/>
    </location>
</feature>
<organism evidence="2 3">
    <name type="scientific">Ancylomarina salipaludis</name>
    <dbReference type="NCBI Taxonomy" id="2501299"/>
    <lineage>
        <taxon>Bacteria</taxon>
        <taxon>Pseudomonadati</taxon>
        <taxon>Bacteroidota</taxon>
        <taxon>Bacteroidia</taxon>
        <taxon>Marinilabiliales</taxon>
        <taxon>Marinifilaceae</taxon>
        <taxon>Ancylomarina</taxon>
    </lineage>
</organism>